<keyword evidence="2" id="KW-0378">Hydrolase</keyword>
<dbReference type="PANTHER" id="PTHR42776:SF27">
    <property type="entry name" value="DIPEPTIDYL PEPTIDASE FAMILY MEMBER 6"/>
    <property type="match status" value="1"/>
</dbReference>
<accession>A0A9P5S043</accession>
<evidence type="ECO:0000313" key="6">
    <source>
        <dbReference type="Proteomes" id="UP000748756"/>
    </source>
</evidence>
<gene>
    <name evidence="5" type="ORF">BG015_006443</name>
</gene>
<evidence type="ECO:0000313" key="5">
    <source>
        <dbReference type="EMBL" id="KAF9151615.1"/>
    </source>
</evidence>
<keyword evidence="6" id="KW-1185">Reference proteome</keyword>
<dbReference type="PANTHER" id="PTHR42776">
    <property type="entry name" value="SERINE PEPTIDASE S9 FAMILY MEMBER"/>
    <property type="match status" value="1"/>
</dbReference>
<protein>
    <recommendedName>
        <fullName evidence="3">Dipeptidyl-peptidase V</fullName>
    </recommendedName>
</protein>
<dbReference type="AlphaFoldDB" id="A0A9P5S043"/>
<sequence length="645" mass="72423">MTIPTLIPRKVIFDNPTRLEPRISPDGQRIAFIAPKDDVLNIWIAPIEDPTDAICITNATGSGIRQYLWTYNNQIVYGQDKDGDEDWQTHLVDIESVEDRNLTPFDGTTTFPLSPSPALPNEMVIMMNKRDPTVFDLYHVDLTTAELKLIEENTENYAQWHCADDLNAHFATQEQPDGGKILLRKDKTTGKWNPCVNWDFSDSVSDLHSLSSDGTKAYLLDCRGRNNLALVELDLSSKDTATFRLLAESPNTADILDLVKDPKTGSLIAFSTEYATTKWHVLDATYRSDFEYLEKFEGAINISSQSLDNTKWIITQSTASNVHYHVYNRETTSSTLLFHSYDELLQYTLNNMHPVVIKSRDGQNLVSYLTIPDHLEDAERPSRPTRPIPLVLRVHGGPWFRDSFGFSPDHQWLSNRGYAVLSVNFRSSTGFGKEFVDLGNKQWGKDMQNDLTDAVEWAISEGIAIREKVAIHGASYGGYATLAGLTFTPDVYCCGVDIAGPSNLVTLHQTMPPYWSAMAHMMILRIGGDPETEEGRKFLLERSPLTHVENIKKPLLIGHGANDPRVKQAEADQIVKAMVASKIPVGYVLYSDEGHRFFRPPNKISFTAITEKFLAKHLGGRCEPYGDDFEGSTAEILQGKEDLLE</sequence>
<dbReference type="GO" id="GO:0006508">
    <property type="term" value="P:proteolysis"/>
    <property type="evidence" value="ECO:0007669"/>
    <property type="project" value="InterPro"/>
</dbReference>
<feature type="domain" description="Peptidase S9 prolyl oligopeptidase catalytic" evidence="4">
    <location>
        <begin position="406"/>
        <end position="620"/>
    </location>
</feature>
<dbReference type="GO" id="GO:0004252">
    <property type="term" value="F:serine-type endopeptidase activity"/>
    <property type="evidence" value="ECO:0007669"/>
    <property type="project" value="TreeGrafter"/>
</dbReference>
<comment type="similarity">
    <text evidence="1">Belongs to the peptidase S9C family.</text>
</comment>
<dbReference type="SUPFAM" id="SSF53474">
    <property type="entry name" value="alpha/beta-Hydrolases"/>
    <property type="match status" value="1"/>
</dbReference>
<dbReference type="Gene3D" id="3.40.50.1820">
    <property type="entry name" value="alpha/beta hydrolase"/>
    <property type="match status" value="1"/>
</dbReference>
<dbReference type="SUPFAM" id="SSF82171">
    <property type="entry name" value="DPP6 N-terminal domain-like"/>
    <property type="match status" value="1"/>
</dbReference>
<name>A0A9P5S043_9FUNG</name>
<dbReference type="Proteomes" id="UP000748756">
    <property type="component" value="Unassembled WGS sequence"/>
</dbReference>
<dbReference type="InterPro" id="IPR029058">
    <property type="entry name" value="AB_hydrolase_fold"/>
</dbReference>
<organism evidence="5 6">
    <name type="scientific">Linnemannia schmuckeri</name>
    <dbReference type="NCBI Taxonomy" id="64567"/>
    <lineage>
        <taxon>Eukaryota</taxon>
        <taxon>Fungi</taxon>
        <taxon>Fungi incertae sedis</taxon>
        <taxon>Mucoromycota</taxon>
        <taxon>Mortierellomycotina</taxon>
        <taxon>Mortierellomycetes</taxon>
        <taxon>Mortierellales</taxon>
        <taxon>Mortierellaceae</taxon>
        <taxon>Linnemannia</taxon>
    </lineage>
</organism>
<proteinExistence type="inferred from homology"/>
<comment type="caution">
    <text evidence="5">The sequence shown here is derived from an EMBL/GenBank/DDBJ whole genome shotgun (WGS) entry which is preliminary data.</text>
</comment>
<dbReference type="Gene3D" id="2.120.10.30">
    <property type="entry name" value="TolB, C-terminal domain"/>
    <property type="match status" value="1"/>
</dbReference>
<evidence type="ECO:0000256" key="3">
    <source>
        <dbReference type="ARBA" id="ARBA00032829"/>
    </source>
</evidence>
<reference evidence="5" key="1">
    <citation type="journal article" date="2020" name="Fungal Divers.">
        <title>Resolving the Mortierellaceae phylogeny through synthesis of multi-gene phylogenetics and phylogenomics.</title>
        <authorList>
            <person name="Vandepol N."/>
            <person name="Liber J."/>
            <person name="Desiro A."/>
            <person name="Na H."/>
            <person name="Kennedy M."/>
            <person name="Barry K."/>
            <person name="Grigoriev I.V."/>
            <person name="Miller A.N."/>
            <person name="O'Donnell K."/>
            <person name="Stajich J.E."/>
            <person name="Bonito G."/>
        </authorList>
    </citation>
    <scope>NUCLEOTIDE SEQUENCE</scope>
    <source>
        <strain evidence="5">NRRL 6426</strain>
    </source>
</reference>
<dbReference type="OrthoDB" id="416344at2759"/>
<evidence type="ECO:0000256" key="1">
    <source>
        <dbReference type="ARBA" id="ARBA00010040"/>
    </source>
</evidence>
<dbReference type="InterPro" id="IPR001375">
    <property type="entry name" value="Peptidase_S9_cat"/>
</dbReference>
<evidence type="ECO:0000256" key="2">
    <source>
        <dbReference type="ARBA" id="ARBA00022801"/>
    </source>
</evidence>
<dbReference type="InterPro" id="IPR011042">
    <property type="entry name" value="6-blade_b-propeller_TolB-like"/>
</dbReference>
<dbReference type="Pfam" id="PF00326">
    <property type="entry name" value="Peptidase_S9"/>
    <property type="match status" value="1"/>
</dbReference>
<evidence type="ECO:0000259" key="4">
    <source>
        <dbReference type="Pfam" id="PF00326"/>
    </source>
</evidence>
<dbReference type="EMBL" id="JAAAUQ010000308">
    <property type="protein sequence ID" value="KAF9151615.1"/>
    <property type="molecule type" value="Genomic_DNA"/>
</dbReference>